<dbReference type="PROSITE" id="PS00455">
    <property type="entry name" value="AMP_BINDING"/>
    <property type="match status" value="1"/>
</dbReference>
<evidence type="ECO:0000259" key="4">
    <source>
        <dbReference type="Pfam" id="PF00501"/>
    </source>
</evidence>
<dbReference type="Pfam" id="PF00501">
    <property type="entry name" value="AMP-binding"/>
    <property type="match status" value="1"/>
</dbReference>
<keyword evidence="6" id="KW-1185">Reference proteome</keyword>
<evidence type="ECO:0000313" key="6">
    <source>
        <dbReference type="Proteomes" id="UP001281447"/>
    </source>
</evidence>
<dbReference type="Proteomes" id="UP001281447">
    <property type="component" value="Unassembled WGS sequence"/>
</dbReference>
<comment type="caution">
    <text evidence="5">The sequence shown here is derived from an EMBL/GenBank/DDBJ whole genome shotgun (WGS) entry which is preliminary data.</text>
</comment>
<evidence type="ECO:0000256" key="2">
    <source>
        <dbReference type="ARBA" id="ARBA00022598"/>
    </source>
</evidence>
<dbReference type="PANTHER" id="PTHR24096:SF149">
    <property type="entry name" value="AMP-BINDING DOMAIN-CONTAINING PROTEIN-RELATED"/>
    <property type="match status" value="1"/>
</dbReference>
<dbReference type="EMBL" id="JAWDIP010000003">
    <property type="protein sequence ID" value="MDY0393567.1"/>
    <property type="molecule type" value="Genomic_DNA"/>
</dbReference>
<protein>
    <submittedName>
        <fullName evidence="5">AMP-binding protein</fullName>
    </submittedName>
</protein>
<evidence type="ECO:0000256" key="3">
    <source>
        <dbReference type="SAM" id="Phobius"/>
    </source>
</evidence>
<keyword evidence="3" id="KW-0472">Membrane</keyword>
<organism evidence="5 6">
    <name type="scientific">Tigheibacillus halophilus</name>
    <dbReference type="NCBI Taxonomy" id="361280"/>
    <lineage>
        <taxon>Bacteria</taxon>
        <taxon>Bacillati</taxon>
        <taxon>Bacillota</taxon>
        <taxon>Bacilli</taxon>
        <taxon>Bacillales</taxon>
        <taxon>Bacillaceae</taxon>
        <taxon>Tigheibacillus</taxon>
    </lineage>
</organism>
<dbReference type="InterPro" id="IPR042099">
    <property type="entry name" value="ANL_N_sf"/>
</dbReference>
<name>A0ABU5C2M5_9BACI</name>
<sequence length="140" mass="15628">MTLHLPNCADFIVSWFALAKIGAIMVPTNVLSTAAEMEYFMAHSESILLITEEEYLDKFQDIKSNLPNLQHTLITRCTNSQLQSISVDHLIEQAVEEHAPYVSIRGDDVVSIMYTSGTTSKPKGCMITHTNYIYTGGSRL</sequence>
<dbReference type="Gene3D" id="3.40.50.12780">
    <property type="entry name" value="N-terminal domain of ligase-like"/>
    <property type="match status" value="1"/>
</dbReference>
<evidence type="ECO:0000256" key="1">
    <source>
        <dbReference type="ARBA" id="ARBA00006432"/>
    </source>
</evidence>
<accession>A0ABU5C2M5</accession>
<feature type="domain" description="AMP-dependent synthetase/ligase" evidence="4">
    <location>
        <begin position="3"/>
        <end position="135"/>
    </location>
</feature>
<feature type="transmembrane region" description="Helical" evidence="3">
    <location>
        <begin position="12"/>
        <end position="31"/>
    </location>
</feature>
<dbReference type="SUPFAM" id="SSF56801">
    <property type="entry name" value="Acetyl-CoA synthetase-like"/>
    <property type="match status" value="1"/>
</dbReference>
<reference evidence="5 6" key="1">
    <citation type="submission" date="2023-10" db="EMBL/GenBank/DDBJ databases">
        <title>Virgibacillus halophilus 5B73C genome.</title>
        <authorList>
            <person name="Miliotis G."/>
            <person name="Sengupta P."/>
            <person name="Hameed A."/>
            <person name="Chuvochina M."/>
            <person name="Mcdonagh F."/>
            <person name="Simpson A.C."/>
            <person name="Singh N.K."/>
            <person name="Rekha P.D."/>
            <person name="Raman K."/>
            <person name="Hugenholtz P."/>
            <person name="Venkateswaran K."/>
        </authorList>
    </citation>
    <scope>NUCLEOTIDE SEQUENCE [LARGE SCALE GENOMIC DNA]</scope>
    <source>
        <strain evidence="5 6">5B73C</strain>
    </source>
</reference>
<comment type="similarity">
    <text evidence="1">Belongs to the ATP-dependent AMP-binding enzyme family.</text>
</comment>
<keyword evidence="2" id="KW-0436">Ligase</keyword>
<dbReference type="InterPro" id="IPR000873">
    <property type="entry name" value="AMP-dep_synth/lig_dom"/>
</dbReference>
<gene>
    <name evidence="5" type="ORF">RWE15_02835</name>
</gene>
<proteinExistence type="inferred from homology"/>
<dbReference type="PANTHER" id="PTHR24096">
    <property type="entry name" value="LONG-CHAIN-FATTY-ACID--COA LIGASE"/>
    <property type="match status" value="1"/>
</dbReference>
<keyword evidence="3" id="KW-0812">Transmembrane</keyword>
<evidence type="ECO:0000313" key="5">
    <source>
        <dbReference type="EMBL" id="MDY0393567.1"/>
    </source>
</evidence>
<keyword evidence="3" id="KW-1133">Transmembrane helix</keyword>
<dbReference type="InterPro" id="IPR020845">
    <property type="entry name" value="AMP-binding_CS"/>
</dbReference>